<feature type="compositionally biased region" description="Basic and acidic residues" evidence="1">
    <location>
        <begin position="23"/>
        <end position="39"/>
    </location>
</feature>
<accession>A0AAN8S3J5</accession>
<dbReference type="EMBL" id="JAWJWE010000039">
    <property type="protein sequence ID" value="KAK6620854.1"/>
    <property type="molecule type" value="Genomic_DNA"/>
</dbReference>
<feature type="region of interest" description="Disordered" evidence="1">
    <location>
        <begin position="1"/>
        <end position="64"/>
    </location>
</feature>
<evidence type="ECO:0000313" key="2">
    <source>
        <dbReference type="EMBL" id="KAK6620854.1"/>
    </source>
</evidence>
<comment type="caution">
    <text evidence="2">The sequence shown here is derived from an EMBL/GenBank/DDBJ whole genome shotgun (WGS) entry which is preliminary data.</text>
</comment>
<gene>
    <name evidence="2" type="ORF">RUM43_011150</name>
</gene>
<evidence type="ECO:0000313" key="3">
    <source>
        <dbReference type="Proteomes" id="UP001372834"/>
    </source>
</evidence>
<name>A0AAN8S3J5_POLSC</name>
<proteinExistence type="predicted"/>
<dbReference type="AlphaFoldDB" id="A0AAN8S3J5"/>
<reference evidence="2 3" key="1">
    <citation type="submission" date="2023-10" db="EMBL/GenBank/DDBJ databases">
        <title>Genomes of two closely related lineages of the louse Polyplax serrata with different host specificities.</title>
        <authorList>
            <person name="Martinu J."/>
            <person name="Tarabai H."/>
            <person name="Stefka J."/>
            <person name="Hypsa V."/>
        </authorList>
    </citation>
    <scope>NUCLEOTIDE SEQUENCE [LARGE SCALE GENOMIC DNA]</scope>
    <source>
        <strain evidence="2">HR10_N</strain>
    </source>
</reference>
<protein>
    <submittedName>
        <fullName evidence="2">Uncharacterized protein</fullName>
    </submittedName>
</protein>
<dbReference type="Proteomes" id="UP001372834">
    <property type="component" value="Unassembled WGS sequence"/>
</dbReference>
<organism evidence="2 3">
    <name type="scientific">Polyplax serrata</name>
    <name type="common">Common mouse louse</name>
    <dbReference type="NCBI Taxonomy" id="468196"/>
    <lineage>
        <taxon>Eukaryota</taxon>
        <taxon>Metazoa</taxon>
        <taxon>Ecdysozoa</taxon>
        <taxon>Arthropoda</taxon>
        <taxon>Hexapoda</taxon>
        <taxon>Insecta</taxon>
        <taxon>Pterygota</taxon>
        <taxon>Neoptera</taxon>
        <taxon>Paraneoptera</taxon>
        <taxon>Psocodea</taxon>
        <taxon>Troctomorpha</taxon>
        <taxon>Phthiraptera</taxon>
        <taxon>Anoplura</taxon>
        <taxon>Polyplacidae</taxon>
        <taxon>Polyplax</taxon>
    </lineage>
</organism>
<evidence type="ECO:0000256" key="1">
    <source>
        <dbReference type="SAM" id="MobiDB-lite"/>
    </source>
</evidence>
<sequence>MSAKFGMFEDDPSRSFSNRKKSRGVEEIKKKEKKTDRRKSERKRRCESREDEVGGVARKQLADN</sequence>